<proteinExistence type="predicted"/>
<evidence type="ECO:0000313" key="2">
    <source>
        <dbReference type="EMBL" id="TGD82884.1"/>
    </source>
</evidence>
<dbReference type="EMBL" id="SRKZ01000001">
    <property type="protein sequence ID" value="TGD82884.1"/>
    <property type="molecule type" value="Genomic_DNA"/>
</dbReference>
<sequence>MAHTSTFALTMLLAGTLLTSACDKQSDVAPSQPSAKATKAILLPGQLSPVAIGQYWNHGPEVTGLQCYAPAKLVSSRITDNVQVDTYEGKVVDCIPAERLVYNTTYTVQTQPELAVIRCHTVTETDGTITIRANYNMNASR</sequence>
<accession>A0A4Z0MTC3</accession>
<organism evidence="2 3">
    <name type="scientific">Hymenobacter wooponensis</name>
    <dbReference type="NCBI Taxonomy" id="1525360"/>
    <lineage>
        <taxon>Bacteria</taxon>
        <taxon>Pseudomonadati</taxon>
        <taxon>Bacteroidota</taxon>
        <taxon>Cytophagia</taxon>
        <taxon>Cytophagales</taxon>
        <taxon>Hymenobacteraceae</taxon>
        <taxon>Hymenobacter</taxon>
    </lineage>
</organism>
<name>A0A4Z0MTC3_9BACT</name>
<gene>
    <name evidence="2" type="ORF">EU557_03630</name>
</gene>
<dbReference type="RefSeq" id="WP_135529039.1">
    <property type="nucleotide sequence ID" value="NZ_SRKZ01000001.1"/>
</dbReference>
<evidence type="ECO:0000313" key="3">
    <source>
        <dbReference type="Proteomes" id="UP000298284"/>
    </source>
</evidence>
<evidence type="ECO:0008006" key="4">
    <source>
        <dbReference type="Google" id="ProtNLM"/>
    </source>
</evidence>
<evidence type="ECO:0000256" key="1">
    <source>
        <dbReference type="SAM" id="SignalP"/>
    </source>
</evidence>
<reference evidence="2 3" key="1">
    <citation type="submission" date="2019-04" db="EMBL/GenBank/DDBJ databases">
        <authorList>
            <person name="Feng G."/>
            <person name="Zhang J."/>
            <person name="Zhu H."/>
        </authorList>
    </citation>
    <scope>NUCLEOTIDE SEQUENCE [LARGE SCALE GENOMIC DNA]</scope>
    <source>
        <strain evidence="2 3">JCM 19491</strain>
    </source>
</reference>
<dbReference type="AlphaFoldDB" id="A0A4Z0MTC3"/>
<dbReference type="Proteomes" id="UP000298284">
    <property type="component" value="Unassembled WGS sequence"/>
</dbReference>
<keyword evidence="1" id="KW-0732">Signal</keyword>
<protein>
    <recommendedName>
        <fullName evidence="4">Lipoprotein</fullName>
    </recommendedName>
</protein>
<feature type="chain" id="PRO_5021250126" description="Lipoprotein" evidence="1">
    <location>
        <begin position="22"/>
        <end position="141"/>
    </location>
</feature>
<keyword evidence="3" id="KW-1185">Reference proteome</keyword>
<comment type="caution">
    <text evidence="2">The sequence shown here is derived from an EMBL/GenBank/DDBJ whole genome shotgun (WGS) entry which is preliminary data.</text>
</comment>
<feature type="signal peptide" evidence="1">
    <location>
        <begin position="1"/>
        <end position="21"/>
    </location>
</feature>